<feature type="compositionally biased region" description="Polar residues" evidence="1">
    <location>
        <begin position="1"/>
        <end position="17"/>
    </location>
</feature>
<keyword evidence="3" id="KW-1185">Reference proteome</keyword>
<dbReference type="AlphaFoldDB" id="A0A6A6VS95"/>
<protein>
    <recommendedName>
        <fullName evidence="4">Ankyrin</fullName>
    </recommendedName>
</protein>
<name>A0A6A6VS95_9PEZI</name>
<reference evidence="2" key="1">
    <citation type="journal article" date="2020" name="Stud. Mycol.">
        <title>101 Dothideomycetes genomes: a test case for predicting lifestyles and emergence of pathogens.</title>
        <authorList>
            <person name="Haridas S."/>
            <person name="Albert R."/>
            <person name="Binder M."/>
            <person name="Bloem J."/>
            <person name="Labutti K."/>
            <person name="Salamov A."/>
            <person name="Andreopoulos B."/>
            <person name="Baker S."/>
            <person name="Barry K."/>
            <person name="Bills G."/>
            <person name="Bluhm B."/>
            <person name="Cannon C."/>
            <person name="Castanera R."/>
            <person name="Culley D."/>
            <person name="Daum C."/>
            <person name="Ezra D."/>
            <person name="Gonzalez J."/>
            <person name="Henrissat B."/>
            <person name="Kuo A."/>
            <person name="Liang C."/>
            <person name="Lipzen A."/>
            <person name="Lutzoni F."/>
            <person name="Magnuson J."/>
            <person name="Mondo S."/>
            <person name="Nolan M."/>
            <person name="Ohm R."/>
            <person name="Pangilinan J."/>
            <person name="Park H.-J."/>
            <person name="Ramirez L."/>
            <person name="Alfaro M."/>
            <person name="Sun H."/>
            <person name="Tritt A."/>
            <person name="Yoshinaga Y."/>
            <person name="Zwiers L.-H."/>
            <person name="Turgeon B."/>
            <person name="Goodwin S."/>
            <person name="Spatafora J."/>
            <person name="Crous P."/>
            <person name="Grigoriev I."/>
        </authorList>
    </citation>
    <scope>NUCLEOTIDE SEQUENCE</scope>
    <source>
        <strain evidence="2">CBS 121739</strain>
    </source>
</reference>
<evidence type="ECO:0008006" key="4">
    <source>
        <dbReference type="Google" id="ProtNLM"/>
    </source>
</evidence>
<proteinExistence type="predicted"/>
<evidence type="ECO:0000313" key="3">
    <source>
        <dbReference type="Proteomes" id="UP000799437"/>
    </source>
</evidence>
<gene>
    <name evidence="2" type="ORF">EJ05DRAFT_270350</name>
</gene>
<evidence type="ECO:0000313" key="2">
    <source>
        <dbReference type="EMBL" id="KAF2752656.1"/>
    </source>
</evidence>
<dbReference type="OrthoDB" id="5431422at2759"/>
<accession>A0A6A6VS95</accession>
<feature type="region of interest" description="Disordered" evidence="1">
    <location>
        <begin position="1"/>
        <end position="29"/>
    </location>
</feature>
<dbReference type="EMBL" id="ML996602">
    <property type="protein sequence ID" value="KAF2752656.1"/>
    <property type="molecule type" value="Genomic_DNA"/>
</dbReference>
<dbReference type="GeneID" id="54481401"/>
<dbReference type="Proteomes" id="UP000799437">
    <property type="component" value="Unassembled WGS sequence"/>
</dbReference>
<sequence>MQGRTDSSGRTNVQNLDRSYYAETGARQGHRHRKYTMVLPASNMRPPLQIRNEIKVPDSAQSVRFAVEGNIDGLKLLFSQGLAAPTAVSNTREFSLVRWALYGGMHNFETVKFLLNHGAFVDDE</sequence>
<organism evidence="2 3">
    <name type="scientific">Pseudovirgaria hyperparasitica</name>
    <dbReference type="NCBI Taxonomy" id="470096"/>
    <lineage>
        <taxon>Eukaryota</taxon>
        <taxon>Fungi</taxon>
        <taxon>Dikarya</taxon>
        <taxon>Ascomycota</taxon>
        <taxon>Pezizomycotina</taxon>
        <taxon>Dothideomycetes</taxon>
        <taxon>Dothideomycetes incertae sedis</taxon>
        <taxon>Acrospermales</taxon>
        <taxon>Acrospermaceae</taxon>
        <taxon>Pseudovirgaria</taxon>
    </lineage>
</organism>
<dbReference type="RefSeq" id="XP_033595107.1">
    <property type="nucleotide sequence ID" value="XM_033740347.1"/>
</dbReference>
<evidence type="ECO:0000256" key="1">
    <source>
        <dbReference type="SAM" id="MobiDB-lite"/>
    </source>
</evidence>